<name>Q07VX7_SHEFN</name>
<evidence type="ECO:0000313" key="1">
    <source>
        <dbReference type="EMBL" id="ABI73837.1"/>
    </source>
</evidence>
<dbReference type="KEGG" id="sfr:Sfri_4012"/>
<sequence>MPDSNSLQYTLTISIDHPNLNITIYNGYGDVIAVMVDDLIDSKNKSVQHFLIRDSHVSLKLSKGIYQIDGELGGQTESILVRLNNDTRVCAPKPKVYSAVPLAKAVTSKDYYADAAFQLSRATLSLDHKMPNLLFFIRTISAELAQDINIHLRILKENGDIVFNSEIHNVLKDDEKGWFGVSLSLDSGGYLVEINESTRQRRAIPIWLTSYFQTQIFGLFTNGKIDYNSLRLLMAPKHSGFNPEDPSLAATEIMTTSLLAGSRNLTGAAMREALSGKFENPIVGLFAAHNLLRRNKLDENLLDIVINNLSMMLENSPDVIALKVMQKTRMKTSIDDISLSFPPTLQASYLGIIEADSKSENVVEANSLLERIGICICTDTPFVTWDLSLNNASEKSMEWIKQRVVTSLSTFAMPQDELTSKIGEMSKSMGITQNLLKSAVLDVLSESGQQINDKSPFEFISLHFPKADDVRWKSLGVIDMNLSADKAYQVISKKLYSND</sequence>
<dbReference type="HOGENOM" id="CLU_546157_0_0_6"/>
<dbReference type="eggNOG" id="ENOG5033M72">
    <property type="taxonomic scope" value="Bacteria"/>
</dbReference>
<dbReference type="STRING" id="318167.Sfri_4012"/>
<proteinExistence type="predicted"/>
<dbReference type="EMBL" id="CP000447">
    <property type="protein sequence ID" value="ABI73837.1"/>
    <property type="molecule type" value="Genomic_DNA"/>
</dbReference>
<organism evidence="1 2">
    <name type="scientific">Shewanella frigidimarina (strain NCIMB 400)</name>
    <dbReference type="NCBI Taxonomy" id="318167"/>
    <lineage>
        <taxon>Bacteria</taxon>
        <taxon>Pseudomonadati</taxon>
        <taxon>Pseudomonadota</taxon>
        <taxon>Gammaproteobacteria</taxon>
        <taxon>Alteromonadales</taxon>
        <taxon>Shewanellaceae</taxon>
        <taxon>Shewanella</taxon>
    </lineage>
</organism>
<keyword evidence="2" id="KW-1185">Reference proteome</keyword>
<evidence type="ECO:0000313" key="2">
    <source>
        <dbReference type="Proteomes" id="UP000000684"/>
    </source>
</evidence>
<protein>
    <submittedName>
        <fullName evidence="1">Uncharacterized protein</fullName>
    </submittedName>
</protein>
<reference evidence="1 2" key="1">
    <citation type="submission" date="2006-08" db="EMBL/GenBank/DDBJ databases">
        <title>Complete sequence of Shewanella frigidimarina NCIMB 400.</title>
        <authorList>
            <consortium name="US DOE Joint Genome Institute"/>
            <person name="Copeland A."/>
            <person name="Lucas S."/>
            <person name="Lapidus A."/>
            <person name="Barry K."/>
            <person name="Detter J.C."/>
            <person name="Glavina del Rio T."/>
            <person name="Hammon N."/>
            <person name="Israni S."/>
            <person name="Dalin E."/>
            <person name="Tice H."/>
            <person name="Pitluck S."/>
            <person name="Fredrickson J.K."/>
            <person name="Kolker E."/>
            <person name="McCuel L.A."/>
            <person name="DiChristina T."/>
            <person name="Nealson K.H."/>
            <person name="Newman D."/>
            <person name="Tiedje J.M."/>
            <person name="Zhou J."/>
            <person name="Romine M.F."/>
            <person name="Culley D.E."/>
            <person name="Serres M."/>
            <person name="Chertkov O."/>
            <person name="Brettin T."/>
            <person name="Bruce D."/>
            <person name="Han C."/>
            <person name="Tapia R."/>
            <person name="Gilna P."/>
            <person name="Schmutz J."/>
            <person name="Larimer F."/>
            <person name="Land M."/>
            <person name="Hauser L."/>
            <person name="Kyrpides N."/>
            <person name="Mikhailova N."/>
            <person name="Richardson P."/>
        </authorList>
    </citation>
    <scope>NUCLEOTIDE SEQUENCE [LARGE SCALE GENOMIC DNA]</scope>
    <source>
        <strain evidence="1 2">NCIMB 400</strain>
    </source>
</reference>
<dbReference type="RefSeq" id="WP_011639419.1">
    <property type="nucleotide sequence ID" value="NC_008345.1"/>
</dbReference>
<accession>Q07VX7</accession>
<dbReference type="Proteomes" id="UP000000684">
    <property type="component" value="Chromosome"/>
</dbReference>
<dbReference type="GeneID" id="41839365"/>
<dbReference type="OrthoDB" id="7052326at2"/>
<dbReference type="AlphaFoldDB" id="Q07VX7"/>
<gene>
    <name evidence="1" type="ordered locus">Sfri_4012</name>
</gene>